<evidence type="ECO:0000259" key="3">
    <source>
        <dbReference type="Pfam" id="PF09374"/>
    </source>
</evidence>
<dbReference type="EMBL" id="UFSM01000001">
    <property type="protein sequence ID" value="SUU89424.1"/>
    <property type="molecule type" value="Genomic_DNA"/>
</dbReference>
<dbReference type="InterPro" id="IPR018537">
    <property type="entry name" value="Peptidoglycan-bd_3"/>
</dbReference>
<feature type="transmembrane region" description="Helical" evidence="1">
    <location>
        <begin position="241"/>
        <end position="263"/>
    </location>
</feature>
<dbReference type="Gene3D" id="1.20.141.10">
    <property type="entry name" value="Chitosanase, subunit A, domain 1"/>
    <property type="match status" value="1"/>
</dbReference>
<dbReference type="CDD" id="cd13926">
    <property type="entry name" value="N-acetylmuramidase_GH108"/>
    <property type="match status" value="1"/>
</dbReference>
<proteinExistence type="predicted"/>
<evidence type="ECO:0000256" key="1">
    <source>
        <dbReference type="SAM" id="Phobius"/>
    </source>
</evidence>
<keyword evidence="1" id="KW-1133">Transmembrane helix</keyword>
<feature type="domain" description="TtsA-like Glycoside hydrolase family 108" evidence="2">
    <location>
        <begin position="11"/>
        <end position="95"/>
    </location>
</feature>
<sequence>MVAKNQKQALAKVLVHEGGYVNHPKDPGGATNQGVIQRTYDAYRKGKKLPIRSVKQMTPVERDDIYDRQYWDAVKADQLPAGVDYVVFDGAVNSGPQQSIKWLQRALQPAYTGQVDGVMGLATLAALNATNNHDALVDRICDRRLAFLKALRTWRTFGRGWKARIDGVRSVGKAWANGSDAQTFGFVEGGQAKGTIEDARKAPGKGLSDAATGGGVGAGGIAGAVQGLQEQLTPFSAAGDWITNVVVILAVTGAVLTIGGLAYRWYAKRREAEINDALDLVTS</sequence>
<name>A0A380WML6_AMIAI</name>
<dbReference type="SUPFAM" id="SSF53955">
    <property type="entry name" value="Lysozyme-like"/>
    <property type="match status" value="1"/>
</dbReference>
<evidence type="ECO:0000313" key="4">
    <source>
        <dbReference type="EMBL" id="SUU89424.1"/>
    </source>
</evidence>
<gene>
    <name evidence="4" type="ORF">NCTC10684_02664</name>
</gene>
<evidence type="ECO:0000313" key="5">
    <source>
        <dbReference type="Proteomes" id="UP000254701"/>
    </source>
</evidence>
<keyword evidence="1" id="KW-0472">Membrane</keyword>
<accession>A0A380WML6</accession>
<dbReference type="InterPro" id="IPR023346">
    <property type="entry name" value="Lysozyme-like_dom_sf"/>
</dbReference>
<dbReference type="Pfam" id="PF05838">
    <property type="entry name" value="Glyco_hydro_108"/>
    <property type="match status" value="1"/>
</dbReference>
<dbReference type="InterPro" id="IPR008565">
    <property type="entry name" value="TtsA-like_GH18_dom"/>
</dbReference>
<organism evidence="4 5">
    <name type="scientific">Aminobacter aminovorans</name>
    <name type="common">Chelatobacter heintzii</name>
    <dbReference type="NCBI Taxonomy" id="83263"/>
    <lineage>
        <taxon>Bacteria</taxon>
        <taxon>Pseudomonadati</taxon>
        <taxon>Pseudomonadota</taxon>
        <taxon>Alphaproteobacteria</taxon>
        <taxon>Hyphomicrobiales</taxon>
        <taxon>Phyllobacteriaceae</taxon>
        <taxon>Aminobacter</taxon>
    </lineage>
</organism>
<feature type="domain" description="Peptidoglycan binding" evidence="3">
    <location>
        <begin position="99"/>
        <end position="164"/>
    </location>
</feature>
<dbReference type="Proteomes" id="UP000254701">
    <property type="component" value="Unassembled WGS sequence"/>
</dbReference>
<dbReference type="RefSeq" id="WP_115731596.1">
    <property type="nucleotide sequence ID" value="NZ_BAAAVY010000002.1"/>
</dbReference>
<dbReference type="OrthoDB" id="9815229at2"/>
<keyword evidence="1" id="KW-0812">Transmembrane</keyword>
<protein>
    <submittedName>
        <fullName evidence="4">Predicted lysozyme (DUF847)</fullName>
    </submittedName>
</protein>
<dbReference type="AlphaFoldDB" id="A0A380WML6"/>
<evidence type="ECO:0000259" key="2">
    <source>
        <dbReference type="Pfam" id="PF05838"/>
    </source>
</evidence>
<reference evidence="4 5" key="1">
    <citation type="submission" date="2018-06" db="EMBL/GenBank/DDBJ databases">
        <authorList>
            <consortium name="Pathogen Informatics"/>
            <person name="Doyle S."/>
        </authorList>
    </citation>
    <scope>NUCLEOTIDE SEQUENCE [LARGE SCALE GENOMIC DNA]</scope>
    <source>
        <strain evidence="4 5">NCTC10684</strain>
    </source>
</reference>
<dbReference type="Pfam" id="PF09374">
    <property type="entry name" value="PG_binding_3"/>
    <property type="match status" value="1"/>
</dbReference>